<dbReference type="PROSITE" id="PS50111">
    <property type="entry name" value="CHEMOTAXIS_TRANSDUC_2"/>
    <property type="match status" value="1"/>
</dbReference>
<evidence type="ECO:0000256" key="12">
    <source>
        <dbReference type="SAM" id="MobiDB-lite"/>
    </source>
</evidence>
<evidence type="ECO:0000256" key="3">
    <source>
        <dbReference type="ARBA" id="ARBA00022481"/>
    </source>
</evidence>
<comment type="similarity">
    <text evidence="10">Belongs to the methyl-accepting chemotaxis (MCP) protein family.</text>
</comment>
<evidence type="ECO:0000256" key="8">
    <source>
        <dbReference type="ARBA" id="ARBA00023136"/>
    </source>
</evidence>
<dbReference type="Pfam" id="PF02203">
    <property type="entry name" value="TarH"/>
    <property type="match status" value="1"/>
</dbReference>
<evidence type="ECO:0000313" key="16">
    <source>
        <dbReference type="Proteomes" id="UP000078225"/>
    </source>
</evidence>
<reference evidence="16" key="1">
    <citation type="submission" date="2016-05" db="EMBL/GenBank/DDBJ databases">
        <authorList>
            <person name="Behera P."/>
            <person name="Vaishampayan P."/>
            <person name="Singh N."/>
            <person name="Raina V."/>
            <person name="Suar M."/>
            <person name="Pattnaik A."/>
            <person name="Rastogi G."/>
        </authorList>
    </citation>
    <scope>NUCLEOTIDE SEQUENCE [LARGE SCALE GENOMIC DNA]</scope>
    <source>
        <strain evidence="16">MP23</strain>
    </source>
</reference>
<evidence type="ECO:0000256" key="11">
    <source>
        <dbReference type="PROSITE-ProRule" id="PRU00284"/>
    </source>
</evidence>
<comment type="caution">
    <text evidence="15">The sequence shown here is derived from an EMBL/GenBank/DDBJ whole genome shotgun (WGS) entry which is preliminary data.</text>
</comment>
<dbReference type="SUPFAM" id="SSF58104">
    <property type="entry name" value="Methyl-accepting chemotaxis protein (MCP) signaling domain"/>
    <property type="match status" value="1"/>
</dbReference>
<evidence type="ECO:0000256" key="2">
    <source>
        <dbReference type="ARBA" id="ARBA00022475"/>
    </source>
</evidence>
<dbReference type="Gene3D" id="1.20.120.30">
    <property type="entry name" value="Aspartate receptor, ligand-binding domain"/>
    <property type="match status" value="1"/>
</dbReference>
<dbReference type="InterPro" id="IPR004089">
    <property type="entry name" value="MCPsignal_dom"/>
</dbReference>
<evidence type="ECO:0000313" key="15">
    <source>
        <dbReference type="EMBL" id="OAT75957.1"/>
    </source>
</evidence>
<dbReference type="STRING" id="1691903.A9B99_10875"/>
<dbReference type="FunFam" id="1.10.287.950:FF:000001">
    <property type="entry name" value="Methyl-accepting chemotaxis sensory transducer"/>
    <property type="match status" value="1"/>
</dbReference>
<dbReference type="PRINTS" id="PR00260">
    <property type="entry name" value="CHEMTRNSDUCR"/>
</dbReference>
<evidence type="ECO:0000256" key="4">
    <source>
        <dbReference type="ARBA" id="ARBA00022500"/>
    </source>
</evidence>
<keyword evidence="7 13" id="KW-1133">Transmembrane helix</keyword>
<dbReference type="PANTHER" id="PTHR43531">
    <property type="entry name" value="PROTEIN ICFG"/>
    <property type="match status" value="1"/>
</dbReference>
<accession>A0A1B7L0X5</accession>
<dbReference type="Proteomes" id="UP000078225">
    <property type="component" value="Unassembled WGS sequence"/>
</dbReference>
<dbReference type="InterPro" id="IPR004090">
    <property type="entry name" value="Chemotax_Me-accpt_rcpt"/>
</dbReference>
<keyword evidence="9 11" id="KW-0807">Transducer</keyword>
<dbReference type="InterPro" id="IPR035440">
    <property type="entry name" value="4HB_MCP_dom_sf"/>
</dbReference>
<dbReference type="InterPro" id="IPR003122">
    <property type="entry name" value="Tar_rcpt_lig-bd"/>
</dbReference>
<feature type="region of interest" description="Disordered" evidence="12">
    <location>
        <begin position="517"/>
        <end position="557"/>
    </location>
</feature>
<keyword evidence="4" id="KW-0145">Chemotaxis</keyword>
<keyword evidence="8 13" id="KW-0472">Membrane</keyword>
<evidence type="ECO:0000256" key="1">
    <source>
        <dbReference type="ARBA" id="ARBA00004429"/>
    </source>
</evidence>
<evidence type="ECO:0000256" key="7">
    <source>
        <dbReference type="ARBA" id="ARBA00022989"/>
    </source>
</evidence>
<evidence type="ECO:0000256" key="9">
    <source>
        <dbReference type="ARBA" id="ARBA00023224"/>
    </source>
</evidence>
<gene>
    <name evidence="15" type="ORF">A9B99_10875</name>
</gene>
<dbReference type="SUPFAM" id="SSF47170">
    <property type="entry name" value="Aspartate receptor, ligand-binding domain"/>
    <property type="match status" value="1"/>
</dbReference>
<evidence type="ECO:0000259" key="14">
    <source>
        <dbReference type="PROSITE" id="PS50111"/>
    </source>
</evidence>
<dbReference type="GO" id="GO:0006935">
    <property type="term" value="P:chemotaxis"/>
    <property type="evidence" value="ECO:0007669"/>
    <property type="project" value="UniProtKB-KW"/>
</dbReference>
<keyword evidence="16" id="KW-1185">Reference proteome</keyword>
<dbReference type="SMART" id="SM00283">
    <property type="entry name" value="MA"/>
    <property type="match status" value="1"/>
</dbReference>
<keyword evidence="6 13" id="KW-0812">Transmembrane</keyword>
<sequence>MHFIRNLKIKVIMLSILILFTLLWSGVSFFSLHALGSLKEEVELTNVQQVNGDIINGASSRYYQVKLAMDRAMVAQKNGDTASYQQLVDGIGKDIDFLQGGLDQFKVTDHANISSAAIDNIYNSSLTLFTQAIKPMFETVKANNLDAFTQLTNDKYNPLRTNFTDAILAYNQEIHDLKTAANGRIHNWVSVSRTTIIITMIIGLVILVLSERYLSVFLGRPLEWVKQHLQVLSQGHLDKSTQPLGNNEVGQLIPFLETMQQNWVKTVSQIRGSASEIYHGSSEIAAGNVDLSSRTEEQAAALTETAASMEQLSAVVKQNADNAAQASTLAQTASKAANEGGEVVQGVISSMKNITSSSQKIADIINVIDSIAFQTNILALNAAVEAARAGEQGRGFAVVASEVRNLAQRSAGAAKEIKTLIDESVSNVNTGYEQVSLANTTMDNILKSVSSVTSIMAEIASASVEQSKGISQVGSAISQMDTVTQQNASLVEESSGTSASLEEQAHRLTEIVSVFRLPGDTSGNQGQSAARKGLAPARKSQLALAGGSSKESDWESF</sequence>
<feature type="transmembrane region" description="Helical" evidence="13">
    <location>
        <begin position="12"/>
        <end position="35"/>
    </location>
</feature>
<keyword evidence="2" id="KW-1003">Cell membrane</keyword>
<dbReference type="GO" id="GO:0007165">
    <property type="term" value="P:signal transduction"/>
    <property type="evidence" value="ECO:0007669"/>
    <property type="project" value="UniProtKB-KW"/>
</dbReference>
<dbReference type="Pfam" id="PF00015">
    <property type="entry name" value="MCPsignal"/>
    <property type="match status" value="1"/>
</dbReference>
<keyword evidence="3" id="KW-0488">Methylation</keyword>
<feature type="domain" description="Methyl-accepting transducer" evidence="14">
    <location>
        <begin position="273"/>
        <end position="502"/>
    </location>
</feature>
<evidence type="ECO:0000256" key="10">
    <source>
        <dbReference type="ARBA" id="ARBA00029447"/>
    </source>
</evidence>
<proteinExistence type="inferred from homology"/>
<keyword evidence="5" id="KW-0997">Cell inner membrane</keyword>
<organism evidence="15 16">
    <name type="scientific">Mangrovibacter phragmitis</name>
    <dbReference type="NCBI Taxonomy" id="1691903"/>
    <lineage>
        <taxon>Bacteria</taxon>
        <taxon>Pseudomonadati</taxon>
        <taxon>Pseudomonadota</taxon>
        <taxon>Gammaproteobacteria</taxon>
        <taxon>Enterobacterales</taxon>
        <taxon>Enterobacteriaceae</taxon>
        <taxon>Mangrovibacter</taxon>
    </lineage>
</organism>
<comment type="subcellular location">
    <subcellularLocation>
        <location evidence="1">Cell inner membrane</location>
        <topology evidence="1">Multi-pass membrane protein</topology>
    </subcellularLocation>
</comment>
<dbReference type="CDD" id="cd11386">
    <property type="entry name" value="MCP_signal"/>
    <property type="match status" value="1"/>
</dbReference>
<dbReference type="Gene3D" id="1.10.287.950">
    <property type="entry name" value="Methyl-accepting chemotaxis protein"/>
    <property type="match status" value="1"/>
</dbReference>
<dbReference type="RefSeq" id="WP_064599139.1">
    <property type="nucleotide sequence ID" value="NZ_LYRP01000033.1"/>
</dbReference>
<dbReference type="OrthoDB" id="6167817at2"/>
<dbReference type="EMBL" id="LYRP01000033">
    <property type="protein sequence ID" value="OAT75957.1"/>
    <property type="molecule type" value="Genomic_DNA"/>
</dbReference>
<evidence type="ECO:0000256" key="13">
    <source>
        <dbReference type="SAM" id="Phobius"/>
    </source>
</evidence>
<protein>
    <submittedName>
        <fullName evidence="15">Chemotaxis protein</fullName>
    </submittedName>
</protein>
<evidence type="ECO:0000256" key="5">
    <source>
        <dbReference type="ARBA" id="ARBA00022519"/>
    </source>
</evidence>
<dbReference type="InterPro" id="IPR051310">
    <property type="entry name" value="MCP_chemotaxis"/>
</dbReference>
<dbReference type="PANTHER" id="PTHR43531:SF14">
    <property type="entry name" value="METHYL-ACCEPTING CHEMOTAXIS PROTEIN I-RELATED"/>
    <property type="match status" value="1"/>
</dbReference>
<dbReference type="GO" id="GO:0005886">
    <property type="term" value="C:plasma membrane"/>
    <property type="evidence" value="ECO:0007669"/>
    <property type="project" value="UniProtKB-SubCell"/>
</dbReference>
<evidence type="ECO:0000256" key="6">
    <source>
        <dbReference type="ARBA" id="ARBA00022692"/>
    </source>
</evidence>
<name>A0A1B7L0X5_9ENTR</name>
<dbReference type="AlphaFoldDB" id="A0A1B7L0X5"/>
<dbReference type="GO" id="GO:0004888">
    <property type="term" value="F:transmembrane signaling receptor activity"/>
    <property type="evidence" value="ECO:0007669"/>
    <property type="project" value="InterPro"/>
</dbReference>